<reference evidence="2 3" key="1">
    <citation type="submission" date="2014-04" db="EMBL/GenBank/DDBJ databases">
        <authorList>
            <consortium name="DOE Joint Genome Institute"/>
            <person name="Kuo A."/>
            <person name="Martino E."/>
            <person name="Perotto S."/>
            <person name="Kohler A."/>
            <person name="Nagy L.G."/>
            <person name="Floudas D."/>
            <person name="Copeland A."/>
            <person name="Barry K.W."/>
            <person name="Cichocki N."/>
            <person name="Veneault-Fourrey C."/>
            <person name="LaButti K."/>
            <person name="Lindquist E.A."/>
            <person name="Lipzen A."/>
            <person name="Lundell T."/>
            <person name="Morin E."/>
            <person name="Murat C."/>
            <person name="Sun H."/>
            <person name="Tunlid A."/>
            <person name="Henrissat B."/>
            <person name="Grigoriev I.V."/>
            <person name="Hibbett D.S."/>
            <person name="Martin F."/>
            <person name="Nordberg H.P."/>
            <person name="Cantor M.N."/>
            <person name="Hua S.X."/>
        </authorList>
    </citation>
    <scope>NUCLEOTIDE SEQUENCE [LARGE SCALE GENOMIC DNA]</scope>
    <source>
        <strain evidence="2 3">Zn</strain>
    </source>
</reference>
<keyword evidence="3" id="KW-1185">Reference proteome</keyword>
<dbReference type="Gene3D" id="3.60.20.40">
    <property type="match status" value="1"/>
</dbReference>
<dbReference type="PANTHER" id="PTHR11686:SF62">
    <property type="entry name" value="GLUTATHIONE HYDROLASE"/>
    <property type="match status" value="1"/>
</dbReference>
<sequence length="408" mass="43911">MHATGIGGGGFMLVRDSNGSYEFIDFRETAPAASYETMYDNNLNASKYGGLASGVPGELRGLEYLHTKYGSLPWKDLLEPAIGIANYGFTVGRDLNYSMDGIQNDALFLSPPWAPDFAPTGKRVRPGQPLSRKRYADVLLAVSDNGVDAFYTGPIARATIAALRAANGTMTMEDLSSYQVVVRTPKSMDYRGYRLISGGAPSGGIVALSILKIHGASYVAISDASGMAVSLTSTVNLPFSSQLMVPETGIIMNNAMSDFSVLHSTNAFDFIPSPANSIKPGKRPLSSISPIIVEYANNNTLHVVMGADGCSRTITMAVQGIWNIIDRDVNAYQAVVKLTFHDQLIPNETMFESAFDHSTIADMEARGHTPAWLDHGSDLQIVRRLSNGTFEAASDPRQVESGAYAVKT</sequence>
<dbReference type="AlphaFoldDB" id="A0A0C3CEB0"/>
<feature type="binding site" evidence="1">
    <location>
        <begin position="286"/>
        <end position="287"/>
    </location>
    <ligand>
        <name>L-glutamate</name>
        <dbReference type="ChEBI" id="CHEBI:29985"/>
    </ligand>
</feature>
<dbReference type="GO" id="GO:0036374">
    <property type="term" value="F:glutathione hydrolase activity"/>
    <property type="evidence" value="ECO:0007669"/>
    <property type="project" value="InterPro"/>
</dbReference>
<dbReference type="InParanoid" id="A0A0C3CEB0"/>
<dbReference type="InterPro" id="IPR029055">
    <property type="entry name" value="Ntn_hydrolases_N"/>
</dbReference>
<dbReference type="OrthoDB" id="1081007at2759"/>
<dbReference type="GO" id="GO:0006751">
    <property type="term" value="P:glutathione catabolic process"/>
    <property type="evidence" value="ECO:0007669"/>
    <property type="project" value="InterPro"/>
</dbReference>
<organism evidence="2 3">
    <name type="scientific">Oidiodendron maius (strain Zn)</name>
    <dbReference type="NCBI Taxonomy" id="913774"/>
    <lineage>
        <taxon>Eukaryota</taxon>
        <taxon>Fungi</taxon>
        <taxon>Dikarya</taxon>
        <taxon>Ascomycota</taxon>
        <taxon>Pezizomycotina</taxon>
        <taxon>Leotiomycetes</taxon>
        <taxon>Leotiomycetes incertae sedis</taxon>
        <taxon>Myxotrichaceae</taxon>
        <taxon>Oidiodendron</taxon>
    </lineage>
</organism>
<evidence type="ECO:0000313" key="2">
    <source>
        <dbReference type="EMBL" id="KIM97248.1"/>
    </source>
</evidence>
<dbReference type="HOGENOM" id="CLU_014813_4_0_1"/>
<dbReference type="InterPro" id="IPR000101">
    <property type="entry name" value="GGT_peptidase"/>
</dbReference>
<proteinExistence type="predicted"/>
<protein>
    <recommendedName>
        <fullName evidence="4">Gamma-glutamyltranspeptidase</fullName>
    </recommendedName>
</protein>
<dbReference type="PRINTS" id="PR01210">
    <property type="entry name" value="GGTRANSPTASE"/>
</dbReference>
<feature type="binding site" evidence="1">
    <location>
        <position position="258"/>
    </location>
    <ligand>
        <name>L-glutamate</name>
        <dbReference type="ChEBI" id="CHEBI:29985"/>
    </ligand>
</feature>
<dbReference type="EMBL" id="KN832882">
    <property type="protein sequence ID" value="KIM97248.1"/>
    <property type="molecule type" value="Genomic_DNA"/>
</dbReference>
<reference evidence="3" key="2">
    <citation type="submission" date="2015-01" db="EMBL/GenBank/DDBJ databases">
        <title>Evolutionary Origins and Diversification of the Mycorrhizal Mutualists.</title>
        <authorList>
            <consortium name="DOE Joint Genome Institute"/>
            <consortium name="Mycorrhizal Genomics Consortium"/>
            <person name="Kohler A."/>
            <person name="Kuo A."/>
            <person name="Nagy L.G."/>
            <person name="Floudas D."/>
            <person name="Copeland A."/>
            <person name="Barry K.W."/>
            <person name="Cichocki N."/>
            <person name="Veneault-Fourrey C."/>
            <person name="LaButti K."/>
            <person name="Lindquist E.A."/>
            <person name="Lipzen A."/>
            <person name="Lundell T."/>
            <person name="Morin E."/>
            <person name="Murat C."/>
            <person name="Riley R."/>
            <person name="Ohm R."/>
            <person name="Sun H."/>
            <person name="Tunlid A."/>
            <person name="Henrissat B."/>
            <person name="Grigoriev I.V."/>
            <person name="Hibbett D.S."/>
            <person name="Martin F."/>
        </authorList>
    </citation>
    <scope>NUCLEOTIDE SEQUENCE [LARGE SCALE GENOMIC DNA]</scope>
    <source>
        <strain evidence="3">Zn</strain>
    </source>
</reference>
<feature type="binding site" evidence="1">
    <location>
        <position position="27"/>
    </location>
    <ligand>
        <name>L-glutamate</name>
        <dbReference type="ChEBI" id="CHEBI:29985"/>
    </ligand>
</feature>
<dbReference type="STRING" id="913774.A0A0C3CEB0"/>
<name>A0A0C3CEB0_OIDMZ</name>
<dbReference type="SUPFAM" id="SSF56235">
    <property type="entry name" value="N-terminal nucleophile aminohydrolases (Ntn hydrolases)"/>
    <property type="match status" value="1"/>
</dbReference>
<dbReference type="FunCoup" id="A0A0C3CEB0">
    <property type="interactions" value="194"/>
</dbReference>
<evidence type="ECO:0000313" key="3">
    <source>
        <dbReference type="Proteomes" id="UP000054321"/>
    </source>
</evidence>
<dbReference type="PANTHER" id="PTHR11686">
    <property type="entry name" value="GAMMA GLUTAMYL TRANSPEPTIDASE"/>
    <property type="match status" value="1"/>
</dbReference>
<dbReference type="InterPro" id="IPR043137">
    <property type="entry name" value="GGT_ssub_C"/>
</dbReference>
<evidence type="ECO:0000256" key="1">
    <source>
        <dbReference type="PIRSR" id="PIRSR600101-2"/>
    </source>
</evidence>
<dbReference type="GO" id="GO:0005886">
    <property type="term" value="C:plasma membrane"/>
    <property type="evidence" value="ECO:0007669"/>
    <property type="project" value="TreeGrafter"/>
</dbReference>
<feature type="binding site" evidence="1">
    <location>
        <begin position="234"/>
        <end position="236"/>
    </location>
    <ligand>
        <name>L-glutamate</name>
        <dbReference type="ChEBI" id="CHEBI:29985"/>
    </ligand>
</feature>
<dbReference type="Proteomes" id="UP000054321">
    <property type="component" value="Unassembled WGS sequence"/>
</dbReference>
<evidence type="ECO:0008006" key="4">
    <source>
        <dbReference type="Google" id="ProtNLM"/>
    </source>
</evidence>
<dbReference type="Pfam" id="PF01019">
    <property type="entry name" value="G_glu_transpept"/>
    <property type="match status" value="2"/>
</dbReference>
<gene>
    <name evidence="2" type="ORF">OIDMADRAFT_105638</name>
</gene>
<accession>A0A0C3CEB0</accession>